<feature type="region of interest" description="Disordered" evidence="1">
    <location>
        <begin position="1"/>
        <end position="152"/>
    </location>
</feature>
<name>A0ABW5GDE1_9PSEU</name>
<dbReference type="EMBL" id="JBHUKU010000006">
    <property type="protein sequence ID" value="MFD2459546.1"/>
    <property type="molecule type" value="Genomic_DNA"/>
</dbReference>
<evidence type="ECO:0000256" key="1">
    <source>
        <dbReference type="SAM" id="MobiDB-lite"/>
    </source>
</evidence>
<feature type="compositionally biased region" description="Low complexity" evidence="1">
    <location>
        <begin position="269"/>
        <end position="280"/>
    </location>
</feature>
<accession>A0ABW5GDE1</accession>
<feature type="compositionally biased region" description="Pro residues" evidence="1">
    <location>
        <begin position="100"/>
        <end position="112"/>
    </location>
</feature>
<feature type="region of interest" description="Disordered" evidence="1">
    <location>
        <begin position="214"/>
        <end position="337"/>
    </location>
</feature>
<comment type="caution">
    <text evidence="2">The sequence shown here is derived from an EMBL/GenBank/DDBJ whole genome shotgun (WGS) entry which is preliminary data.</text>
</comment>
<reference evidence="3" key="1">
    <citation type="journal article" date="2019" name="Int. J. Syst. Evol. Microbiol.">
        <title>The Global Catalogue of Microorganisms (GCM) 10K type strain sequencing project: providing services to taxonomists for standard genome sequencing and annotation.</title>
        <authorList>
            <consortium name="The Broad Institute Genomics Platform"/>
            <consortium name="The Broad Institute Genome Sequencing Center for Infectious Disease"/>
            <person name="Wu L."/>
            <person name="Ma J."/>
        </authorList>
    </citation>
    <scope>NUCLEOTIDE SEQUENCE [LARGE SCALE GENOMIC DNA]</scope>
    <source>
        <strain evidence="3">CGMCC 4.7643</strain>
    </source>
</reference>
<proteinExistence type="predicted"/>
<keyword evidence="3" id="KW-1185">Reference proteome</keyword>
<feature type="compositionally biased region" description="Low complexity" evidence="1">
    <location>
        <begin position="292"/>
        <end position="314"/>
    </location>
</feature>
<gene>
    <name evidence="2" type="ORF">ACFSYJ_13115</name>
</gene>
<protein>
    <submittedName>
        <fullName evidence="2">Uncharacterized protein</fullName>
    </submittedName>
</protein>
<evidence type="ECO:0000313" key="3">
    <source>
        <dbReference type="Proteomes" id="UP001597419"/>
    </source>
</evidence>
<dbReference type="Proteomes" id="UP001597419">
    <property type="component" value="Unassembled WGS sequence"/>
</dbReference>
<organism evidence="2 3">
    <name type="scientific">Amycolatopsis samaneae</name>
    <dbReference type="NCBI Taxonomy" id="664691"/>
    <lineage>
        <taxon>Bacteria</taxon>
        <taxon>Bacillati</taxon>
        <taxon>Actinomycetota</taxon>
        <taxon>Actinomycetes</taxon>
        <taxon>Pseudonocardiales</taxon>
        <taxon>Pseudonocardiaceae</taxon>
        <taxon>Amycolatopsis</taxon>
    </lineage>
</organism>
<evidence type="ECO:0000313" key="2">
    <source>
        <dbReference type="EMBL" id="MFD2459546.1"/>
    </source>
</evidence>
<sequence length="433" mass="44704">MTVGAEHPGHGRATGGAHPGRHRAGAAGTWTPPVQPRHGGTRHRRAAEPIDPPATGSLPLPPQRTPDPGRGSTSGYLGAHGSLPLPAPLPQPQRVRQARPVPPPPPAAPADEPPARVQVSFAAPARERERQQAPRALVKLTPPPPRPAVPEEDDVRVYLAPPADGLGTFDLGSVPASVTPPKTWRKAAWFATGASGAVVIGLLFAGTLLVGKPETEQASQGGWPGYRGGAPVVSEDPSSQTSSGQRGGTGGHPSSGRPGQAVGNTSNVPGGATPGTSGTSESLGSPVADPAGTPLGTSTPRPGSPSSPSASRSPQKPPITDAERTTTPPPVWYTAPQNAQAMGDNSEKFFNTVTTNPAEASSVTTGELHDQGPQRLSERYSDVAYFEVKKVAIDQRKSQTVNTVEVTHKDGTKTIEQHTLKFGDGDKITSDGR</sequence>
<dbReference type="RefSeq" id="WP_345396936.1">
    <property type="nucleotide sequence ID" value="NZ_BAABHG010000008.1"/>
</dbReference>